<feature type="compositionally biased region" description="Polar residues" evidence="7">
    <location>
        <begin position="130"/>
        <end position="143"/>
    </location>
</feature>
<dbReference type="GO" id="GO:0003723">
    <property type="term" value="F:RNA binding"/>
    <property type="evidence" value="ECO:0007669"/>
    <property type="project" value="InterPro"/>
</dbReference>
<dbReference type="SUPFAM" id="SSF101089">
    <property type="entry name" value="Phosphoprotein XD domain"/>
    <property type="match status" value="1"/>
</dbReference>
<evidence type="ECO:0000256" key="5">
    <source>
        <dbReference type="ARBA" id="ARBA00022953"/>
    </source>
</evidence>
<feature type="compositionally biased region" description="Polar residues" evidence="7">
    <location>
        <begin position="80"/>
        <end position="95"/>
    </location>
</feature>
<keyword evidence="10" id="KW-1185">Reference proteome</keyword>
<evidence type="ECO:0000256" key="1">
    <source>
        <dbReference type="ARBA" id="ARBA00008617"/>
    </source>
</evidence>
<comment type="function">
    <text evidence="6">Essential cofactor of the RNA polymerase L that plays a central role in the transcription and replication by forming the polymerase complex with RNA polymerase L and recruiting L to the genomic N-RNA template for RNA synthesis. Also plays a central role in the encapsidation of nascent RNA chains by forming the encapsidation complex with the nucleocapsid protein N (N-P complex). Acts as a chaperone for newly synthesized free N protein, so-called N0, allowing encapsidation of nascent RNA chains during replication. The nucleoprotein protein N prevents excessive phosphorylation of P, which leads to down-regulation of viral transcription/ replication. Participates, together with N, in the formation of viral factories (viroplasms), which are large inclusions in the host cytoplasm where replication takes place.</text>
</comment>
<keyword evidence="3" id="KW-0691">RNA editing</keyword>
<accession>A0A8K1H2Z0</accession>
<feature type="compositionally biased region" description="Polar residues" evidence="7">
    <location>
        <begin position="235"/>
        <end position="246"/>
    </location>
</feature>
<proteinExistence type="inferred from homology"/>
<evidence type="ECO:0000256" key="6">
    <source>
        <dbReference type="ARBA" id="ARBA00060014"/>
    </source>
</evidence>
<dbReference type="InterPro" id="IPR016075">
    <property type="entry name" value="RNA_pol_Pprot-P_XD_paramyxovir"/>
</dbReference>
<dbReference type="InterPro" id="IPR028243">
    <property type="entry name" value="Paramyxo_P/V_N"/>
</dbReference>
<feature type="region of interest" description="Disordered" evidence="7">
    <location>
        <begin position="287"/>
        <end position="306"/>
    </location>
</feature>
<feature type="region of interest" description="Disordered" evidence="7">
    <location>
        <begin position="37"/>
        <end position="104"/>
    </location>
</feature>
<keyword evidence="4" id="KW-0597">Phosphoprotein</keyword>
<feature type="region of interest" description="Disordered" evidence="7">
    <location>
        <begin position="217"/>
        <end position="267"/>
    </location>
</feature>
<evidence type="ECO:0000313" key="9">
    <source>
        <dbReference type="EMBL" id="UBB97707.1"/>
    </source>
</evidence>
<evidence type="ECO:0000256" key="7">
    <source>
        <dbReference type="SAM" id="MobiDB-lite"/>
    </source>
</evidence>
<reference evidence="9" key="2">
    <citation type="journal article" date="2022" name="Arch. Virol.">
        <title>Classification of new morbillivirus and jeilongvirus sequences from bats sampled in Brazil and Malaysia.</title>
        <authorList>
            <person name="Wells H.L."/>
            <person name="Loh E."/>
            <person name="Nava A."/>
            <person name="Solorio M.R."/>
            <person name="Lee M.H."/>
            <person name="Lee J."/>
            <person name="Sukor J.R.A."/>
            <person name="Navarrete-Macias I."/>
            <person name="Liang E."/>
            <person name="Firth C."/>
            <person name="Epstein J.H."/>
            <person name="Rostal M.K."/>
            <person name="Zambrana-Torrelio C."/>
            <person name="Murray K."/>
            <person name="Daszak P."/>
            <person name="Goldstein T."/>
            <person name="Mazet J.A.K."/>
            <person name="Lee B."/>
            <person name="Hughes T."/>
            <person name="Durigon E."/>
            <person name="Anthony S.J."/>
        </authorList>
    </citation>
    <scope>NUCLEOTIDE SEQUENCE</scope>
    <source>
        <strain evidence="9">PREDICT/PDF-3137</strain>
    </source>
</reference>
<comment type="similarity">
    <text evidence="1">Belongs to the morbillivirus P protein family.</text>
</comment>
<feature type="region of interest" description="Disordered" evidence="7">
    <location>
        <begin position="411"/>
        <end position="430"/>
    </location>
</feature>
<dbReference type="GO" id="GO:0003968">
    <property type="term" value="F:RNA-directed RNA polymerase activity"/>
    <property type="evidence" value="ECO:0007669"/>
    <property type="project" value="InterPro"/>
</dbReference>
<dbReference type="GO" id="GO:0006351">
    <property type="term" value="P:DNA-templated transcription"/>
    <property type="evidence" value="ECO:0007669"/>
    <property type="project" value="InterPro"/>
</dbReference>
<dbReference type="Pfam" id="PF03210">
    <property type="entry name" value="Paramyx_P_V_C"/>
    <property type="match status" value="1"/>
</dbReference>
<name>A0A8K1H2Z0_9MONO</name>
<feature type="domain" description="Paramyxovirus structural protein P/V N-terminal" evidence="8">
    <location>
        <begin position="5"/>
        <end position="312"/>
    </location>
</feature>
<dbReference type="Gene3D" id="1.20.5.110">
    <property type="match status" value="1"/>
</dbReference>
<evidence type="ECO:0000256" key="2">
    <source>
        <dbReference type="ARBA" id="ARBA00020572"/>
    </source>
</evidence>
<evidence type="ECO:0000259" key="8">
    <source>
        <dbReference type="Pfam" id="PF13825"/>
    </source>
</evidence>
<dbReference type="InterPro" id="IPR004897">
    <property type="entry name" value="P/V_Pprotein_paramyxoviral"/>
</dbReference>
<sequence length="507" mass="54085">MADRQAYHVSKGLECIKAIRGSTIKKEQLQELHCIFEEASSDESRSSVGAPPGEKGSIHLMESTTSTIGSGDDGPLYSVLSHTGSGTHSLPSANASEERADGPTLQLQCSEIHDNSSQEIDGHEDLDNTVVPTGSFNTGQLSQGARRPDESASDPSDTDPLRSSTPNGGPVARFSPEKFCDVTTVTGEELTVLLNKEAQKPSSSKVTKILKIPPAPEFLPESIDSESIKKGTEGKSISSGKGTASGSIGGAIPCVQKSPRSASEPSAHVEIVPSSVTTAATILEQSQDDGILTSDDESSSKRSDKYYDDDLYTDMQELKAAIKKINEDNQAILSKLDAILTIKGEIDSIKRQISKQNLAISTIEGHLSSIMIAIPGFGKADQDPTSSVDINPDLRPIISRDSGRAVAEVLKQPASARPEKSDQLTTSSSKRQLLKELQLKPIDKTTSSAIGFTAADTPPAKSVLASLIKSSFPDHGLRKELLSILRDIKGSKDIKEFHQMLKGMIKV</sequence>
<keyword evidence="5" id="KW-0693">Viral RNA replication</keyword>
<evidence type="ECO:0000313" key="10">
    <source>
        <dbReference type="Proteomes" id="UP001256853"/>
    </source>
</evidence>
<evidence type="ECO:0000256" key="3">
    <source>
        <dbReference type="ARBA" id="ARBA00022495"/>
    </source>
</evidence>
<feature type="region of interest" description="Disordered" evidence="7">
    <location>
        <begin position="118"/>
        <end position="175"/>
    </location>
</feature>
<dbReference type="Pfam" id="PF13825">
    <property type="entry name" value="Paramyxo_P_V_N"/>
    <property type="match status" value="1"/>
</dbReference>
<organism evidence="9 10">
    <name type="scientific">Myotis bat morbillivirus</name>
    <dbReference type="NCBI Taxonomy" id="2853286"/>
    <lineage>
        <taxon>Viruses</taxon>
        <taxon>Riboviria</taxon>
        <taxon>Orthornavirae</taxon>
        <taxon>Negarnaviricota</taxon>
        <taxon>Haploviricotina</taxon>
        <taxon>Monjiviricetes</taxon>
        <taxon>Mononegavirales</taxon>
        <taxon>Paramyxoviridae</taxon>
        <taxon>Orthoparamyxovirinae</taxon>
        <taxon>Morbillivirus</taxon>
        <taxon>Morbillivirus myotis</taxon>
    </lineage>
</organism>
<protein>
    <recommendedName>
        <fullName evidence="2">Phosphoprotein</fullName>
    </recommendedName>
</protein>
<dbReference type="Gene3D" id="1.10.8.10">
    <property type="entry name" value="DNA helicase RuvA subunit, C-terminal domain"/>
    <property type="match status" value="1"/>
</dbReference>
<dbReference type="GO" id="GO:0019079">
    <property type="term" value="P:viral genome replication"/>
    <property type="evidence" value="ECO:0007669"/>
    <property type="project" value="InterPro"/>
</dbReference>
<evidence type="ECO:0000256" key="4">
    <source>
        <dbReference type="ARBA" id="ARBA00022553"/>
    </source>
</evidence>
<reference evidence="9" key="1">
    <citation type="journal article" date="2021" name="bioRxiv">
        <title>Zoonotic potential of a novel bat morbillivirus.</title>
        <authorList>
            <person name="Ikegame S."/>
            <person name="Carmichael J.C."/>
            <person name="Wells H."/>
            <person name="Furler R.L."/>
            <person name="Acklin J.A."/>
            <person name="Chiu H.-P."/>
            <person name="Oguntuyo K.Y."/>
            <person name="Cox R.M."/>
            <person name="Patel A.R."/>
            <person name="Kowdle S."/>
            <person name="Stevens C.S."/>
            <person name="Eckley M."/>
            <person name="Zhan S."/>
            <person name="Lim J.K."/>
            <person name="Hashiguchi T."/>
            <person name="Durigon E."/>
            <person name="Schountz T."/>
            <person name="Epstein J.E."/>
            <person name="Plemper R.K."/>
            <person name="Daszak P."/>
            <person name="Anthony S.J."/>
            <person name="Lee B."/>
        </authorList>
    </citation>
    <scope>NUCLEOTIDE SEQUENCE</scope>
    <source>
        <strain evidence="9">PREDICT/PDF-3137</strain>
    </source>
</reference>
<dbReference type="EMBL" id="MW557651">
    <property type="protein sequence ID" value="UBB97707.1"/>
    <property type="molecule type" value="Viral_cRNA"/>
</dbReference>
<dbReference type="Proteomes" id="UP001256853">
    <property type="component" value="Segment"/>
</dbReference>